<protein>
    <submittedName>
        <fullName evidence="2">Uncharacterized protein</fullName>
    </submittedName>
</protein>
<gene>
    <name evidence="2" type="ORF">O9570_06655</name>
</gene>
<dbReference type="KEGG" id="axx:ERS451415_02854"/>
<evidence type="ECO:0000313" key="2">
    <source>
        <dbReference type="EMBL" id="MCZ8401117.1"/>
    </source>
</evidence>
<keyword evidence="1" id="KW-1133">Transmembrane helix</keyword>
<keyword evidence="1" id="KW-0812">Transmembrane</keyword>
<dbReference type="AlphaFoldDB" id="A0A0D6HM09"/>
<accession>A0A0D6HM09</accession>
<sequence length="103" mass="10444">MNGGGHGTDSGAGLHGGSRAAGIAGAFADRLALAATPVFALMALLAAMREAGAMAALCGAGAWPFDGMAWMYALMSVFHAAPWLRRLARPPRGMRHPPSGAGR</sequence>
<reference evidence="2" key="1">
    <citation type="submission" date="2022-12" db="EMBL/GenBank/DDBJ databases">
        <authorList>
            <person name="Voronina O.L."/>
            <person name="Kunda M.S."/>
            <person name="Ryzhova N."/>
            <person name="Aksenova E.I."/>
        </authorList>
    </citation>
    <scope>NUCLEOTIDE SEQUENCE</scope>
    <source>
        <strain evidence="2">SCCH136:Ach223948</strain>
    </source>
</reference>
<comment type="caution">
    <text evidence="2">The sequence shown here is derived from an EMBL/GenBank/DDBJ whole genome shotgun (WGS) entry which is preliminary data.</text>
</comment>
<dbReference type="EMBL" id="JAPZVI010000003">
    <property type="protein sequence ID" value="MCZ8401117.1"/>
    <property type="molecule type" value="Genomic_DNA"/>
</dbReference>
<dbReference type="RefSeq" id="WP_020927645.1">
    <property type="nucleotide sequence ID" value="NZ_CAJFDJ010000001.1"/>
</dbReference>
<dbReference type="Proteomes" id="UP001141992">
    <property type="component" value="Unassembled WGS sequence"/>
</dbReference>
<evidence type="ECO:0000313" key="3">
    <source>
        <dbReference type="Proteomes" id="UP001141992"/>
    </source>
</evidence>
<evidence type="ECO:0000256" key="1">
    <source>
        <dbReference type="SAM" id="Phobius"/>
    </source>
</evidence>
<keyword evidence="1" id="KW-0472">Membrane</keyword>
<name>A0A0D6HM09_ALCXX</name>
<feature type="transmembrane region" description="Helical" evidence="1">
    <location>
        <begin position="31"/>
        <end position="48"/>
    </location>
</feature>
<organism evidence="2 3">
    <name type="scientific">Alcaligenes xylosoxydans xylosoxydans</name>
    <name type="common">Achromobacter xylosoxidans</name>
    <dbReference type="NCBI Taxonomy" id="85698"/>
    <lineage>
        <taxon>Bacteria</taxon>
        <taxon>Pseudomonadati</taxon>
        <taxon>Pseudomonadota</taxon>
        <taxon>Betaproteobacteria</taxon>
        <taxon>Burkholderiales</taxon>
        <taxon>Alcaligenaceae</taxon>
        <taxon>Achromobacter</taxon>
    </lineage>
</organism>
<proteinExistence type="predicted"/>